<dbReference type="Proteomes" id="UP000254866">
    <property type="component" value="Unassembled WGS sequence"/>
</dbReference>
<dbReference type="STRING" id="2656787.A0A370TE78"/>
<dbReference type="InterPro" id="IPR036864">
    <property type="entry name" value="Zn2-C6_fun-type_DNA-bd_sf"/>
</dbReference>
<dbReference type="PANTHER" id="PTHR46910:SF4">
    <property type="entry name" value="ZN(2)-C6 FUNGAL-TYPE DOMAIN-CONTAINING PROTEIN"/>
    <property type="match status" value="1"/>
</dbReference>
<dbReference type="GeneID" id="43601259"/>
<name>A0A370TE78_9HELO</name>
<feature type="coiled-coil region" evidence="3">
    <location>
        <begin position="432"/>
        <end position="459"/>
    </location>
</feature>
<comment type="caution">
    <text evidence="6">The sequence shown here is derived from an EMBL/GenBank/DDBJ whole genome shotgun (WGS) entry which is preliminary data.</text>
</comment>
<dbReference type="SMART" id="SM00066">
    <property type="entry name" value="GAL4"/>
    <property type="match status" value="1"/>
</dbReference>
<feature type="compositionally biased region" description="Polar residues" evidence="4">
    <location>
        <begin position="349"/>
        <end position="359"/>
    </location>
</feature>
<dbReference type="SUPFAM" id="SSF57701">
    <property type="entry name" value="Zn2/Cys6 DNA-binding domain"/>
    <property type="match status" value="1"/>
</dbReference>
<dbReference type="PROSITE" id="PS00463">
    <property type="entry name" value="ZN2_CY6_FUNGAL_1"/>
    <property type="match status" value="1"/>
</dbReference>
<keyword evidence="1" id="KW-0479">Metal-binding</keyword>
<dbReference type="CDD" id="cd12148">
    <property type="entry name" value="fungal_TF_MHR"/>
    <property type="match status" value="1"/>
</dbReference>
<proteinExistence type="predicted"/>
<dbReference type="GO" id="GO:0008270">
    <property type="term" value="F:zinc ion binding"/>
    <property type="evidence" value="ECO:0007669"/>
    <property type="project" value="InterPro"/>
</dbReference>
<dbReference type="InterPro" id="IPR007219">
    <property type="entry name" value="XnlR_reg_dom"/>
</dbReference>
<dbReference type="Gene3D" id="4.10.240.10">
    <property type="entry name" value="Zn(2)-C6 fungal-type DNA-binding domain"/>
    <property type="match status" value="1"/>
</dbReference>
<feature type="region of interest" description="Disordered" evidence="4">
    <location>
        <begin position="1148"/>
        <end position="1184"/>
    </location>
</feature>
<dbReference type="CDD" id="cd00067">
    <property type="entry name" value="GAL4"/>
    <property type="match status" value="1"/>
</dbReference>
<evidence type="ECO:0000313" key="6">
    <source>
        <dbReference type="EMBL" id="RDL32971.1"/>
    </source>
</evidence>
<dbReference type="AlphaFoldDB" id="A0A370TE78"/>
<accession>A0A370TE78</accession>
<reference evidence="6 7" key="1">
    <citation type="journal article" date="2018" name="IMA Fungus">
        <title>IMA Genome-F 9: Draft genome sequence of Annulohypoxylon stygium, Aspergillus mulundensis, Berkeleyomyces basicola (syn. Thielaviopsis basicola), Ceratocystis smalleyi, two Cercospora beticola strains, Coleophoma cylindrospora, Fusarium fracticaudum, Phialophora cf. hyalina, and Morchella septimelata.</title>
        <authorList>
            <person name="Wingfield B.D."/>
            <person name="Bills G.F."/>
            <person name="Dong Y."/>
            <person name="Huang W."/>
            <person name="Nel W.J."/>
            <person name="Swalarsk-Parry B.S."/>
            <person name="Vaghefi N."/>
            <person name="Wilken P.M."/>
            <person name="An Z."/>
            <person name="de Beer Z.W."/>
            <person name="De Vos L."/>
            <person name="Chen L."/>
            <person name="Duong T.A."/>
            <person name="Gao Y."/>
            <person name="Hammerbacher A."/>
            <person name="Kikkert J.R."/>
            <person name="Li Y."/>
            <person name="Li H."/>
            <person name="Li K."/>
            <person name="Li Q."/>
            <person name="Liu X."/>
            <person name="Ma X."/>
            <person name="Naidoo K."/>
            <person name="Pethybridge S.J."/>
            <person name="Sun J."/>
            <person name="Steenkamp E.T."/>
            <person name="van der Nest M.A."/>
            <person name="van Wyk S."/>
            <person name="Wingfield M.J."/>
            <person name="Xiong C."/>
            <person name="Yue Q."/>
            <person name="Zhang X."/>
        </authorList>
    </citation>
    <scope>NUCLEOTIDE SEQUENCE [LARGE SCALE GENOMIC DNA]</scope>
    <source>
        <strain evidence="6 7">BP 5553</strain>
    </source>
</reference>
<keyword evidence="2" id="KW-0539">Nucleus</keyword>
<dbReference type="SMART" id="SM00906">
    <property type="entry name" value="Fungal_trans"/>
    <property type="match status" value="1"/>
</dbReference>
<organism evidence="6 7">
    <name type="scientific">Venustampulla echinocandica</name>
    <dbReference type="NCBI Taxonomy" id="2656787"/>
    <lineage>
        <taxon>Eukaryota</taxon>
        <taxon>Fungi</taxon>
        <taxon>Dikarya</taxon>
        <taxon>Ascomycota</taxon>
        <taxon>Pezizomycotina</taxon>
        <taxon>Leotiomycetes</taxon>
        <taxon>Helotiales</taxon>
        <taxon>Pleuroascaceae</taxon>
        <taxon>Venustampulla</taxon>
    </lineage>
</organism>
<dbReference type="OrthoDB" id="4456959at2759"/>
<dbReference type="InterPro" id="IPR050987">
    <property type="entry name" value="AtrR-like"/>
</dbReference>
<evidence type="ECO:0000259" key="5">
    <source>
        <dbReference type="PROSITE" id="PS50048"/>
    </source>
</evidence>
<feature type="compositionally biased region" description="Polar residues" evidence="4">
    <location>
        <begin position="1024"/>
        <end position="1047"/>
    </location>
</feature>
<dbReference type="Pfam" id="PF00172">
    <property type="entry name" value="Zn_clus"/>
    <property type="match status" value="1"/>
</dbReference>
<feature type="compositionally biased region" description="Polar residues" evidence="4">
    <location>
        <begin position="995"/>
        <end position="1012"/>
    </location>
</feature>
<evidence type="ECO:0000256" key="4">
    <source>
        <dbReference type="SAM" id="MobiDB-lite"/>
    </source>
</evidence>
<dbReference type="PROSITE" id="PS50048">
    <property type="entry name" value="ZN2_CY6_FUNGAL_2"/>
    <property type="match status" value="1"/>
</dbReference>
<feature type="domain" description="Zn(2)-C6 fungal-type" evidence="5">
    <location>
        <begin position="388"/>
        <end position="418"/>
    </location>
</feature>
<feature type="region of interest" description="Disordered" evidence="4">
    <location>
        <begin position="209"/>
        <end position="286"/>
    </location>
</feature>
<keyword evidence="7" id="KW-1185">Reference proteome</keyword>
<feature type="compositionally biased region" description="Polar residues" evidence="4">
    <location>
        <begin position="1148"/>
        <end position="1170"/>
    </location>
</feature>
<keyword evidence="3" id="KW-0175">Coiled coil</keyword>
<dbReference type="Pfam" id="PF04082">
    <property type="entry name" value="Fungal_trans"/>
    <property type="match status" value="1"/>
</dbReference>
<feature type="compositionally biased region" description="Basic and acidic residues" evidence="4">
    <location>
        <begin position="233"/>
        <end position="242"/>
    </location>
</feature>
<feature type="compositionally biased region" description="Low complexity" evidence="4">
    <location>
        <begin position="255"/>
        <end position="267"/>
    </location>
</feature>
<evidence type="ECO:0000313" key="7">
    <source>
        <dbReference type="Proteomes" id="UP000254866"/>
    </source>
</evidence>
<evidence type="ECO:0000256" key="1">
    <source>
        <dbReference type="ARBA" id="ARBA00022723"/>
    </source>
</evidence>
<dbReference type="EMBL" id="NPIC01000009">
    <property type="protein sequence ID" value="RDL32971.1"/>
    <property type="molecule type" value="Genomic_DNA"/>
</dbReference>
<dbReference type="PANTHER" id="PTHR46910">
    <property type="entry name" value="TRANSCRIPTION FACTOR PDR1"/>
    <property type="match status" value="1"/>
</dbReference>
<feature type="region of interest" description="Disordered" evidence="4">
    <location>
        <begin position="986"/>
        <end position="1047"/>
    </location>
</feature>
<dbReference type="GO" id="GO:0000981">
    <property type="term" value="F:DNA-binding transcription factor activity, RNA polymerase II-specific"/>
    <property type="evidence" value="ECO:0007669"/>
    <property type="project" value="InterPro"/>
</dbReference>
<evidence type="ECO:0000256" key="3">
    <source>
        <dbReference type="SAM" id="Coils"/>
    </source>
</evidence>
<dbReference type="RefSeq" id="XP_031866464.1">
    <property type="nucleotide sequence ID" value="XM_032017033.1"/>
</dbReference>
<dbReference type="GO" id="GO:0003677">
    <property type="term" value="F:DNA binding"/>
    <property type="evidence" value="ECO:0007669"/>
    <property type="project" value="InterPro"/>
</dbReference>
<evidence type="ECO:0000256" key="2">
    <source>
        <dbReference type="ARBA" id="ARBA00023242"/>
    </source>
</evidence>
<dbReference type="InterPro" id="IPR001138">
    <property type="entry name" value="Zn2Cys6_DnaBD"/>
</dbReference>
<gene>
    <name evidence="6" type="ORF">BP5553_08410</name>
</gene>
<sequence length="1204" mass="132294">MNFRAGDMGPNAGPETWLRSAGRVPRISGRWDGENRSVGLDYRTEAPTMGSVSTMISYGLWGMYFKYGLLGLGPIRAVPDAATLLVGSWIVSHAFPQSQSWRMFRYSSTGKPCFSVKKGDDCDKKFCPSASNVPRICIPEVDKEDDPGNFYDAWPGATASACRRGPILFDDKSQTVLGFNNNAQGGALQDLVCLPLELRSRARAESLLRVPVDRPPSMPFPMSQLPKRSKKGSRLESAHDPKMWSNSSFRDDSSSSHSQSQSQLFPSDQEQVRRPDLEFDPYSTAPGVVFGHSSQSQLQGRVGGGLGYQSAPASAIIKTESPVDQDGGSSYATITAIPPVMPGKRTASGEPTGNGNATPVKQPRAERPEEFSSVVKKKLQSSTRTGQACDRCKVRKIRCDGLPGGCSPCLQNNSECRTTDRITGRATSRGYVEGIEQQNRDLQQRVRELEQQLTNRYHDTGPGFGYSQAASTQAPAWGSAASTFTAQPASSLAKSLSETDLLRPLPAFRAGFPGDNYLGVSEGLSNLSSIKGTSLSILGMEIDIADFESPDMDEPDPSIFHPQLYNKSYQALLQSALNINPRLDKVELPAKDQAITYAEWFFRLINPYLPMLHKPSFMAILNRFYGDPTFRPKPSEIVIVHMVLAIMMFQYAVRNHEDPAHHTVQDVQALTLICSHLRNFPKPGASWILTQTTMSLAVEIGLHRSATSWVSNVAQNALDIDMRKRTFWSLLVIHVGLSGKLGRPLALRMEDIDVEMPEDVDDELLSENGLDTSRPGKCLHKIGLQAIRLIPLFVEMYSTIYAIRRQPEKYISTVNLLEAKLRAWKDSFPPELVRGESGQDEQEGRVFALYAQAWAYEFRLLLRHPSISMTDDAQFNAESMRICVESSRGLLGVVRQLQKLKSLDTTWGNCAVYVMAITTVLFAQWPKRTQISPADLLALREEMDMWLDIMGDIGALLGSRTRLREAVRVVTDGTLSLLSRGARTKGGLKQIGAPDNSNSPTDQSVLNPNNAYSKPLPYNFGKNPATSREATATTNYAPTENPLTHQQTRYPTATQYSTYPETVPPPSSLYAPHDNHSFPPFAASADEAPLLAAFAQQAPQIPPETWQKRDPHTPYSGSQAWQQWANTMAGSLEPQDCYSASALMQLGGNTQGDAPPSSSALRSDINTNAPSVIDHGQLGGHIPGDMSSHWPLNIFDVGHAGPSS</sequence>
<dbReference type="GO" id="GO:0006351">
    <property type="term" value="P:DNA-templated transcription"/>
    <property type="evidence" value="ECO:0007669"/>
    <property type="project" value="InterPro"/>
</dbReference>
<protein>
    <recommendedName>
        <fullName evidence="5">Zn(2)-C6 fungal-type domain-containing protein</fullName>
    </recommendedName>
</protein>
<feature type="region of interest" description="Disordered" evidence="4">
    <location>
        <begin position="335"/>
        <end position="380"/>
    </location>
</feature>